<dbReference type="GO" id="GO:0005886">
    <property type="term" value="C:plasma membrane"/>
    <property type="evidence" value="ECO:0007669"/>
    <property type="project" value="TreeGrafter"/>
</dbReference>
<keyword evidence="4" id="KW-1185">Reference proteome</keyword>
<sequence>MSTKSHALNGLLLAAMLILSISSPAAPSPAVSVVALTQKNVAQPTRYLGRIEPLRAVDVASRTEGVVAKRCFRDGETVKAG</sequence>
<dbReference type="AlphaFoldDB" id="A0A0M2KHL6"/>
<dbReference type="RefSeq" id="WP_016191489.1">
    <property type="nucleotide sequence ID" value="NZ_CP013970.1"/>
</dbReference>
<proteinExistence type="predicted"/>
<feature type="signal peptide" evidence="1">
    <location>
        <begin position="1"/>
        <end position="25"/>
    </location>
</feature>
<evidence type="ECO:0000313" key="5">
    <source>
        <dbReference type="Proteomes" id="UP000264980"/>
    </source>
</evidence>
<dbReference type="GO" id="GO:0046677">
    <property type="term" value="P:response to antibiotic"/>
    <property type="evidence" value="ECO:0007669"/>
    <property type="project" value="TreeGrafter"/>
</dbReference>
<evidence type="ECO:0000256" key="1">
    <source>
        <dbReference type="SAM" id="SignalP"/>
    </source>
</evidence>
<dbReference type="EMBL" id="CP013970">
    <property type="protein sequence ID" value="AXF77625.1"/>
    <property type="molecule type" value="Genomic_DNA"/>
</dbReference>
<dbReference type="EMBL" id="JXNU01000003">
    <property type="protein sequence ID" value="KKF36753.1"/>
    <property type="molecule type" value="Genomic_DNA"/>
</dbReference>
<organism evidence="3 4">
    <name type="scientific">Erwinia tracheiphila</name>
    <dbReference type="NCBI Taxonomy" id="65700"/>
    <lineage>
        <taxon>Bacteria</taxon>
        <taxon>Pseudomonadati</taxon>
        <taxon>Pseudomonadota</taxon>
        <taxon>Gammaproteobacteria</taxon>
        <taxon>Enterobacterales</taxon>
        <taxon>Erwiniaceae</taxon>
        <taxon>Erwinia</taxon>
    </lineage>
</organism>
<dbReference type="PANTHER" id="PTHR30158:SF3">
    <property type="entry name" value="MULTIDRUG EFFLUX PUMP SUBUNIT ACRA-RELATED"/>
    <property type="match status" value="1"/>
</dbReference>
<reference evidence="2 5" key="2">
    <citation type="submission" date="2016-01" db="EMBL/GenBank/DDBJ databases">
        <authorList>
            <person name="Oliw E.H."/>
        </authorList>
    </citation>
    <scope>NUCLEOTIDE SEQUENCE [LARGE SCALE GENOMIC DNA]</scope>
    <source>
        <strain evidence="2 5">MDcuke</strain>
    </source>
</reference>
<protein>
    <submittedName>
        <fullName evidence="2">Efflux RND transporter periplasmic adaptor subunit</fullName>
    </submittedName>
</protein>
<evidence type="ECO:0000313" key="3">
    <source>
        <dbReference type="EMBL" id="KKF36753.1"/>
    </source>
</evidence>
<dbReference type="Proteomes" id="UP000264980">
    <property type="component" value="Chromosome"/>
</dbReference>
<accession>A0A0M2KHL6</accession>
<reference evidence="3 4" key="1">
    <citation type="submission" date="2015-01" db="EMBL/GenBank/DDBJ databases">
        <title>Erwinia tracheiphila.</title>
        <authorList>
            <person name="Shapiro L.R."/>
        </authorList>
    </citation>
    <scope>NUCLEOTIDE SEQUENCE [LARGE SCALE GENOMIC DNA]</scope>
    <source>
        <strain evidence="3 4">BuffGH</strain>
    </source>
</reference>
<dbReference type="SUPFAM" id="SSF111369">
    <property type="entry name" value="HlyD-like secretion proteins"/>
    <property type="match status" value="1"/>
</dbReference>
<feature type="chain" id="PRO_5035993664" evidence="1">
    <location>
        <begin position="26"/>
        <end position="81"/>
    </location>
</feature>
<dbReference type="STRING" id="65700.SY86_17080"/>
<keyword evidence="1" id="KW-0732">Signal</keyword>
<evidence type="ECO:0000313" key="2">
    <source>
        <dbReference type="EMBL" id="AXF77625.1"/>
    </source>
</evidence>
<evidence type="ECO:0000313" key="4">
    <source>
        <dbReference type="Proteomes" id="UP000033924"/>
    </source>
</evidence>
<dbReference type="PATRIC" id="fig|65700.7.peg.4280"/>
<name>A0A0M2KHL6_9GAMM</name>
<dbReference type="Gene3D" id="2.40.50.100">
    <property type="match status" value="1"/>
</dbReference>
<dbReference type="PANTHER" id="PTHR30158">
    <property type="entry name" value="ACRA/E-RELATED COMPONENT OF DRUG EFFLUX TRANSPORTER"/>
    <property type="match status" value="1"/>
</dbReference>
<gene>
    <name evidence="2" type="ORF">AV903_18790</name>
    <name evidence="3" type="ORF">SY86_17080</name>
</gene>
<dbReference type="Proteomes" id="UP000033924">
    <property type="component" value="Unassembled WGS sequence"/>
</dbReference>